<dbReference type="PANTHER" id="PTHR31446">
    <property type="entry name" value="ACID PHOSPHATASE/VANADIUM-DEPENDENT HALOPEROXIDASE-RELATED PROTEIN"/>
    <property type="match status" value="1"/>
</dbReference>
<dbReference type="PANTHER" id="PTHR31446:SF2">
    <property type="entry name" value="ACID PHOSPHATASE_VANADIUM-DEPENDENT HALOPEROXIDASE-RELATED PROTEIN"/>
    <property type="match status" value="1"/>
</dbReference>
<dbReference type="Proteomes" id="UP001370490">
    <property type="component" value="Unassembled WGS sequence"/>
</dbReference>
<evidence type="ECO:0000313" key="1">
    <source>
        <dbReference type="EMBL" id="KAK6934777.1"/>
    </source>
</evidence>
<keyword evidence="2" id="KW-1185">Reference proteome</keyword>
<organism evidence="1 2">
    <name type="scientific">Dillenia turbinata</name>
    <dbReference type="NCBI Taxonomy" id="194707"/>
    <lineage>
        <taxon>Eukaryota</taxon>
        <taxon>Viridiplantae</taxon>
        <taxon>Streptophyta</taxon>
        <taxon>Embryophyta</taxon>
        <taxon>Tracheophyta</taxon>
        <taxon>Spermatophyta</taxon>
        <taxon>Magnoliopsida</taxon>
        <taxon>eudicotyledons</taxon>
        <taxon>Gunneridae</taxon>
        <taxon>Pentapetalae</taxon>
        <taxon>Dilleniales</taxon>
        <taxon>Dilleniaceae</taxon>
        <taxon>Dillenia</taxon>
    </lineage>
</organism>
<sequence>MLLQPCSLGKDHLTCSHLNLTSNSKKQVRKPTVTCLRLGFEDIAQIAQNKVLIAATISAAIGQVSKPFTSAILYGSPIDFKVAIQAGGFPSTHSSLKIKLMFHCLQPYGRLIPYFKCRLWHFPFQLCVLGLTDPSALFVSYLAHYTVITLSSLATVSTILVFAASRVSAVSNPPITTPASMTIIPLLLPSLGGSQFRARLVLKLLKQQL</sequence>
<dbReference type="EMBL" id="JBAMMX010000008">
    <property type="protein sequence ID" value="KAK6934777.1"/>
    <property type="molecule type" value="Genomic_DNA"/>
</dbReference>
<reference evidence="1 2" key="1">
    <citation type="submission" date="2023-12" db="EMBL/GenBank/DDBJ databases">
        <title>A high-quality genome assembly for Dillenia turbinata (Dilleniales).</title>
        <authorList>
            <person name="Chanderbali A."/>
        </authorList>
    </citation>
    <scope>NUCLEOTIDE SEQUENCE [LARGE SCALE GENOMIC DNA]</scope>
    <source>
        <strain evidence="1">LSX21</strain>
        <tissue evidence="1">Leaf</tissue>
    </source>
</reference>
<accession>A0AAN8VS80</accession>
<name>A0AAN8VS80_9MAGN</name>
<evidence type="ECO:0000313" key="2">
    <source>
        <dbReference type="Proteomes" id="UP001370490"/>
    </source>
</evidence>
<gene>
    <name evidence="1" type="ORF">RJ641_034932</name>
</gene>
<proteinExistence type="predicted"/>
<dbReference type="Pfam" id="PF02681">
    <property type="entry name" value="DUF212"/>
    <property type="match status" value="1"/>
</dbReference>
<protein>
    <submittedName>
        <fullName evidence="1">Uncharacterized protein</fullName>
    </submittedName>
</protein>
<dbReference type="InterPro" id="IPR003832">
    <property type="entry name" value="DUF212"/>
</dbReference>
<dbReference type="AlphaFoldDB" id="A0AAN8VS80"/>
<comment type="caution">
    <text evidence="1">The sequence shown here is derived from an EMBL/GenBank/DDBJ whole genome shotgun (WGS) entry which is preliminary data.</text>
</comment>